<comment type="subcellular location">
    <subcellularLocation>
        <location evidence="1">Cell membrane</location>
        <topology evidence="1">Multi-pass membrane protein</topology>
    </subcellularLocation>
</comment>
<organism evidence="10 11">
    <name type="scientific">Brockia lithotrophica</name>
    <dbReference type="NCBI Taxonomy" id="933949"/>
    <lineage>
        <taxon>Bacteria</taxon>
        <taxon>Bacillati</taxon>
        <taxon>Bacillota</taxon>
        <taxon>Bacilli</taxon>
        <taxon>Bacillales</taxon>
        <taxon>Bacillales Family X. Incertae Sedis</taxon>
        <taxon>Brockia</taxon>
    </lineage>
</organism>
<evidence type="ECO:0000256" key="6">
    <source>
        <dbReference type="ARBA" id="ARBA00022989"/>
    </source>
</evidence>
<keyword evidence="3" id="KW-0813">Transport</keyword>
<keyword evidence="6 8" id="KW-1133">Transmembrane helix</keyword>
<dbReference type="AlphaFoldDB" id="A0A2T5G650"/>
<feature type="transmembrane region" description="Helical" evidence="8">
    <location>
        <begin position="180"/>
        <end position="202"/>
    </location>
</feature>
<evidence type="ECO:0000256" key="3">
    <source>
        <dbReference type="ARBA" id="ARBA00022448"/>
    </source>
</evidence>
<dbReference type="GO" id="GO:0006935">
    <property type="term" value="P:chemotaxis"/>
    <property type="evidence" value="ECO:0007669"/>
    <property type="project" value="InterPro"/>
</dbReference>
<proteinExistence type="inferred from homology"/>
<comment type="similarity">
    <text evidence="2">Belongs to the MotA family.</text>
</comment>
<evidence type="ECO:0000256" key="8">
    <source>
        <dbReference type="SAM" id="Phobius"/>
    </source>
</evidence>
<evidence type="ECO:0000313" key="11">
    <source>
        <dbReference type="Proteomes" id="UP000244016"/>
    </source>
</evidence>
<evidence type="ECO:0000259" key="9">
    <source>
        <dbReference type="Pfam" id="PF01618"/>
    </source>
</evidence>
<keyword evidence="10" id="KW-0969">Cilium</keyword>
<evidence type="ECO:0000256" key="5">
    <source>
        <dbReference type="ARBA" id="ARBA00022692"/>
    </source>
</evidence>
<evidence type="ECO:0000256" key="2">
    <source>
        <dbReference type="ARBA" id="ARBA00008038"/>
    </source>
</evidence>
<keyword evidence="7 8" id="KW-0472">Membrane</keyword>
<evidence type="ECO:0000256" key="4">
    <source>
        <dbReference type="ARBA" id="ARBA00022475"/>
    </source>
</evidence>
<dbReference type="InterPro" id="IPR047055">
    <property type="entry name" value="MotA-like"/>
</dbReference>
<keyword evidence="4" id="KW-1003">Cell membrane</keyword>
<dbReference type="Proteomes" id="UP000244016">
    <property type="component" value="Unassembled WGS sequence"/>
</dbReference>
<protein>
    <submittedName>
        <fullName evidence="10">Flagellar motor rotation protein MotA</fullName>
    </submittedName>
</protein>
<dbReference type="PANTHER" id="PTHR30433">
    <property type="entry name" value="CHEMOTAXIS PROTEIN MOTA"/>
    <property type="match status" value="1"/>
</dbReference>
<dbReference type="InterPro" id="IPR002898">
    <property type="entry name" value="MotA_ExbB_proton_chnl"/>
</dbReference>
<dbReference type="PROSITE" id="PS01307">
    <property type="entry name" value="MOTA"/>
    <property type="match status" value="1"/>
</dbReference>
<feature type="domain" description="MotA/TolQ/ExbB proton channel" evidence="9">
    <location>
        <begin position="103"/>
        <end position="218"/>
    </location>
</feature>
<evidence type="ECO:0000256" key="7">
    <source>
        <dbReference type="ARBA" id="ARBA00023136"/>
    </source>
</evidence>
<feature type="transmembrane region" description="Helical" evidence="8">
    <location>
        <begin position="153"/>
        <end position="174"/>
    </location>
</feature>
<gene>
    <name evidence="10" type="ORF">BLITH_1296</name>
</gene>
<sequence length="279" mass="30512">MEISTVLGLVVAVFSIGYGVILKGVPIGALFSNPAAYLIIIGGTVAVTLNAFTMDELKRLPQLFRFVVVGVRFPDENKLIDQFMEWAIIARREGILALEAHVEEVEDPFLRNGLKMVVDGRDMEFIRDALLQDIQAMEERHARYASIFSQAGTYAPTLGVLGAVVGLIAALSHIDDTSTLGTAIASAFIATFLGIFTGYVLWHPFANKLNVLTRREVAIKLLMLEGILSLQAGMSPTNIEEKLVVFLPLSVRAAREREKEAAKRRGVEVKEGEAAGITR</sequence>
<feature type="transmembrane region" description="Helical" evidence="8">
    <location>
        <begin position="35"/>
        <end position="53"/>
    </location>
</feature>
<reference evidence="10 11" key="1">
    <citation type="submission" date="2017-08" db="EMBL/GenBank/DDBJ databases">
        <title>Burning lignite coal seam in the remote Altai Mountains harbors a hydrogen-driven thermophilic microbial community.</title>
        <authorList>
            <person name="Kadnikov V.V."/>
            <person name="Mardanov A.V."/>
            <person name="Ivasenko D."/>
            <person name="Beletsky A.V."/>
            <person name="Karnachuk O.V."/>
            <person name="Ravin N.V."/>
        </authorList>
    </citation>
    <scope>NUCLEOTIDE SEQUENCE [LARGE SCALE GENOMIC DNA]</scope>
    <source>
        <strain evidence="10">AL31</strain>
    </source>
</reference>
<evidence type="ECO:0000256" key="1">
    <source>
        <dbReference type="ARBA" id="ARBA00004651"/>
    </source>
</evidence>
<keyword evidence="10" id="KW-0966">Cell projection</keyword>
<keyword evidence="5 8" id="KW-0812">Transmembrane</keyword>
<comment type="caution">
    <text evidence="10">The sequence shown here is derived from an EMBL/GenBank/DDBJ whole genome shotgun (WGS) entry which is preliminary data.</text>
</comment>
<dbReference type="GO" id="GO:0005886">
    <property type="term" value="C:plasma membrane"/>
    <property type="evidence" value="ECO:0007669"/>
    <property type="project" value="UniProtKB-SubCell"/>
</dbReference>
<name>A0A2T5G650_9BACL</name>
<dbReference type="NCBIfam" id="NF005997">
    <property type="entry name" value="PRK08124.1"/>
    <property type="match status" value="1"/>
</dbReference>
<dbReference type="PANTHER" id="PTHR30433:SF3">
    <property type="entry name" value="MOTILITY PROTEIN A"/>
    <property type="match status" value="1"/>
</dbReference>
<dbReference type="Pfam" id="PF01618">
    <property type="entry name" value="MotA_ExbB"/>
    <property type="match status" value="1"/>
</dbReference>
<dbReference type="InterPro" id="IPR000540">
    <property type="entry name" value="Flag_MotA_CS"/>
</dbReference>
<accession>A0A2T5G650</accession>
<keyword evidence="10" id="KW-0282">Flagellum</keyword>
<evidence type="ECO:0000313" key="10">
    <source>
        <dbReference type="EMBL" id="PTQ51658.1"/>
    </source>
</evidence>
<dbReference type="GO" id="GO:0071978">
    <property type="term" value="P:bacterial-type flagellum-dependent swarming motility"/>
    <property type="evidence" value="ECO:0007669"/>
    <property type="project" value="InterPro"/>
</dbReference>
<dbReference type="EMBL" id="PEBW01000004">
    <property type="protein sequence ID" value="PTQ51658.1"/>
    <property type="molecule type" value="Genomic_DNA"/>
</dbReference>